<keyword evidence="1" id="KW-0479">Metal-binding</keyword>
<dbReference type="InterPro" id="IPR001246">
    <property type="entry name" value="LipOase_plant"/>
</dbReference>
<dbReference type="Gene3D" id="1.20.245.10">
    <property type="entry name" value="Lipoxygenase-1, Domain 5"/>
    <property type="match status" value="1"/>
</dbReference>
<evidence type="ECO:0000256" key="2">
    <source>
        <dbReference type="ARBA" id="ARBA00022964"/>
    </source>
</evidence>
<accession>A0A6A1WMD5</accession>
<gene>
    <name evidence="5" type="ORF">CJ030_MR1G008828</name>
</gene>
<evidence type="ECO:0000313" key="5">
    <source>
        <dbReference type="EMBL" id="KAB1224898.1"/>
    </source>
</evidence>
<protein>
    <submittedName>
        <fullName evidence="5">Linoleate 13S-lipoxygenase 2-1, chloroplastic</fullName>
    </submittedName>
</protein>
<dbReference type="GO" id="GO:0016702">
    <property type="term" value="F:oxidoreductase activity, acting on single donors with incorporation of molecular oxygen, incorporation of two atoms of oxygen"/>
    <property type="evidence" value="ECO:0007669"/>
    <property type="project" value="InterPro"/>
</dbReference>
<sequence>MEKENGNRLKGFTIMIHTIILVILRKALILHRLSLEAQNIHIQGAAEHDARIVKKSAFSSLYEVKNMACRFALYMCVCGDDADPLSEQRSSSVYVPRDEAFSEVKQVTFSINALKNVLHALVPQLEIAILEPNLGFPFFAAIDSLFHERITLPQPKSKPGNLQSMLPRLVKAISDSKDALLRFETPEMMDRDKFAWFRDEEFSRQTLAGLNPFSIQLEWTLKSKLDPEIYGSPESLITTELMEREIRSIMTVEEALQSKRFLLDYHDLLLPYVNKAEDSLLYRAIHNAANRQLSAMHPIYRLLDPHFRYTMEINALAREGLINAGGVIESAFSLGKYSIELSSVAYNQLSRFDMEALPADLIRRGMAVEDPTSEHGLRLTIEDYPFANDGLILWDAIKQWVSDYVNHYYPEPSLIQTDEELQAWWTEVRTVLTTLIWATSGHHAAVNFGQYMFAGYFPNRPTIARTNMPTEDPSGDEIKKFMTKPEDQLLKCFPSQIQATEVMAILDVLSNHSPDEEYVGEITEPSWEENPAIKAAFEHFRGRLKKLEEIIDERNNNLDLKNRAGTGVVQYELLKPFSKPGVSGRGVPNGISI</sequence>
<keyword evidence="6" id="KW-1185">Reference proteome</keyword>
<dbReference type="EMBL" id="RXIC02000019">
    <property type="protein sequence ID" value="KAB1224898.1"/>
    <property type="molecule type" value="Genomic_DNA"/>
</dbReference>
<evidence type="ECO:0000313" key="6">
    <source>
        <dbReference type="Proteomes" id="UP000516437"/>
    </source>
</evidence>
<dbReference type="SUPFAM" id="SSF48484">
    <property type="entry name" value="Lipoxigenase"/>
    <property type="match status" value="1"/>
</dbReference>
<dbReference type="PRINTS" id="PR00468">
    <property type="entry name" value="PLTLPOXGNASE"/>
</dbReference>
<dbReference type="AlphaFoldDB" id="A0A6A1WMD5"/>
<dbReference type="OrthoDB" id="407298at2759"/>
<dbReference type="PROSITE" id="PS51393">
    <property type="entry name" value="LIPOXYGENASE_3"/>
    <property type="match status" value="2"/>
</dbReference>
<dbReference type="InterPro" id="IPR000907">
    <property type="entry name" value="LipOase"/>
</dbReference>
<reference evidence="5 6" key="1">
    <citation type="journal article" date="2019" name="Plant Biotechnol. J.">
        <title>The red bayberry genome and genetic basis of sex determination.</title>
        <authorList>
            <person name="Jia H.M."/>
            <person name="Jia H.J."/>
            <person name="Cai Q.L."/>
            <person name="Wang Y."/>
            <person name="Zhao H.B."/>
            <person name="Yang W.F."/>
            <person name="Wang G.Y."/>
            <person name="Li Y.H."/>
            <person name="Zhan D.L."/>
            <person name="Shen Y.T."/>
            <person name="Niu Q.F."/>
            <person name="Chang L."/>
            <person name="Qiu J."/>
            <person name="Zhao L."/>
            <person name="Xie H.B."/>
            <person name="Fu W.Y."/>
            <person name="Jin J."/>
            <person name="Li X.W."/>
            <person name="Jiao Y."/>
            <person name="Zhou C.C."/>
            <person name="Tu T."/>
            <person name="Chai C.Y."/>
            <person name="Gao J.L."/>
            <person name="Fan L.J."/>
            <person name="van de Weg E."/>
            <person name="Wang J.Y."/>
            <person name="Gao Z.S."/>
        </authorList>
    </citation>
    <scope>NUCLEOTIDE SEQUENCE [LARGE SCALE GENOMIC DNA]</scope>
    <source>
        <tissue evidence="5">Leaves</tissue>
    </source>
</reference>
<dbReference type="PANTHER" id="PTHR11771">
    <property type="entry name" value="LIPOXYGENASE"/>
    <property type="match status" value="1"/>
</dbReference>
<name>A0A6A1WMD5_9ROSI</name>
<dbReference type="InterPro" id="IPR020834">
    <property type="entry name" value="LipOase_CS"/>
</dbReference>
<evidence type="ECO:0000259" key="4">
    <source>
        <dbReference type="PROSITE" id="PS51393"/>
    </source>
</evidence>
<organism evidence="5 6">
    <name type="scientific">Morella rubra</name>
    <name type="common">Chinese bayberry</name>
    <dbReference type="NCBI Taxonomy" id="262757"/>
    <lineage>
        <taxon>Eukaryota</taxon>
        <taxon>Viridiplantae</taxon>
        <taxon>Streptophyta</taxon>
        <taxon>Embryophyta</taxon>
        <taxon>Tracheophyta</taxon>
        <taxon>Spermatophyta</taxon>
        <taxon>Magnoliopsida</taxon>
        <taxon>eudicotyledons</taxon>
        <taxon>Gunneridae</taxon>
        <taxon>Pentapetalae</taxon>
        <taxon>rosids</taxon>
        <taxon>fabids</taxon>
        <taxon>Fagales</taxon>
        <taxon>Myricaceae</taxon>
        <taxon>Morella</taxon>
    </lineage>
</organism>
<evidence type="ECO:0000256" key="3">
    <source>
        <dbReference type="ARBA" id="ARBA00023002"/>
    </source>
</evidence>
<keyword evidence="2" id="KW-0223">Dioxygenase</keyword>
<dbReference type="Gene3D" id="4.10.372.10">
    <property type="entry name" value="Lipoxygenase-1, Domain 3"/>
    <property type="match status" value="1"/>
</dbReference>
<dbReference type="InterPro" id="IPR036226">
    <property type="entry name" value="LipOase_C_sf"/>
</dbReference>
<dbReference type="Proteomes" id="UP000516437">
    <property type="component" value="Chromosome 1"/>
</dbReference>
<evidence type="ECO:0000256" key="1">
    <source>
        <dbReference type="ARBA" id="ARBA00022723"/>
    </source>
</evidence>
<feature type="domain" description="Lipoxygenase" evidence="4">
    <location>
        <begin position="83"/>
        <end position="275"/>
    </location>
</feature>
<dbReference type="PROSITE" id="PS00081">
    <property type="entry name" value="LIPOXYGENASE_2"/>
    <property type="match status" value="1"/>
</dbReference>
<dbReference type="GO" id="GO:0034440">
    <property type="term" value="P:lipid oxidation"/>
    <property type="evidence" value="ECO:0007669"/>
    <property type="project" value="InterPro"/>
</dbReference>
<comment type="caution">
    <text evidence="5">The sequence shown here is derived from an EMBL/GenBank/DDBJ whole genome shotgun (WGS) entry which is preliminary data.</text>
</comment>
<dbReference type="Gene3D" id="4.10.375.10">
    <property type="entry name" value="Lipoxygenase-1, Domain 2"/>
    <property type="match status" value="1"/>
</dbReference>
<dbReference type="Pfam" id="PF00305">
    <property type="entry name" value="Lipoxygenase"/>
    <property type="match status" value="2"/>
</dbReference>
<dbReference type="InterPro" id="IPR027433">
    <property type="entry name" value="Lipoxygenase_dom_3"/>
</dbReference>
<proteinExistence type="predicted"/>
<feature type="domain" description="Lipoxygenase" evidence="4">
    <location>
        <begin position="288"/>
        <end position="593"/>
    </location>
</feature>
<dbReference type="InterPro" id="IPR013819">
    <property type="entry name" value="LipOase_C"/>
</dbReference>
<keyword evidence="3" id="KW-0560">Oxidoreductase</keyword>
<dbReference type="GO" id="GO:0046872">
    <property type="term" value="F:metal ion binding"/>
    <property type="evidence" value="ECO:0007669"/>
    <property type="project" value="UniProtKB-KW"/>
</dbReference>